<dbReference type="AlphaFoldDB" id="A0A2S9WXB6"/>
<gene>
    <name evidence="1" type="ORF">BST86_13995</name>
</gene>
<comment type="caution">
    <text evidence="1">The sequence shown here is derived from an EMBL/GenBank/DDBJ whole genome shotgun (WGS) entry which is preliminary data.</text>
</comment>
<reference evidence="1 2" key="1">
    <citation type="submission" date="2016-11" db="EMBL/GenBank/DDBJ databases">
        <title>Trade-off between light-utilization and light-protection in marine flavobacteria.</title>
        <authorList>
            <person name="Kumagai Y."/>
        </authorList>
    </citation>
    <scope>NUCLEOTIDE SEQUENCE [LARGE SCALE GENOMIC DNA]</scope>
    <source>
        <strain evidence="1 2">JCM 17109</strain>
    </source>
</reference>
<evidence type="ECO:0000313" key="2">
    <source>
        <dbReference type="Proteomes" id="UP000239532"/>
    </source>
</evidence>
<protein>
    <submittedName>
        <fullName evidence="1">Uncharacterized protein</fullName>
    </submittedName>
</protein>
<proteinExistence type="predicted"/>
<dbReference type="EMBL" id="MQUC01000003">
    <property type="protein sequence ID" value="PRP68120.1"/>
    <property type="molecule type" value="Genomic_DNA"/>
</dbReference>
<name>A0A2S9WXB6_9FLAO</name>
<accession>A0A2S9WXB6</accession>
<organism evidence="1 2">
    <name type="scientific">Nonlabens agnitus</name>
    <dbReference type="NCBI Taxonomy" id="870484"/>
    <lineage>
        <taxon>Bacteria</taxon>
        <taxon>Pseudomonadati</taxon>
        <taxon>Bacteroidota</taxon>
        <taxon>Flavobacteriia</taxon>
        <taxon>Flavobacteriales</taxon>
        <taxon>Flavobacteriaceae</taxon>
        <taxon>Nonlabens</taxon>
    </lineage>
</organism>
<dbReference type="Proteomes" id="UP000239532">
    <property type="component" value="Unassembled WGS sequence"/>
</dbReference>
<sequence>MLAHNAKDFEFNKQKLLKFLHEKKAHLLPYTNWLYFYNNRTGSFIEKIKPDNAISTLSRKLTHNN</sequence>
<evidence type="ECO:0000313" key="1">
    <source>
        <dbReference type="EMBL" id="PRP68120.1"/>
    </source>
</evidence>
<keyword evidence="2" id="KW-1185">Reference proteome</keyword>